<dbReference type="PANTHER" id="PTHR43304:SF1">
    <property type="entry name" value="PAC DOMAIN-CONTAINING PROTEIN"/>
    <property type="match status" value="1"/>
</dbReference>
<dbReference type="Gene3D" id="3.30.450.350">
    <property type="entry name" value="CHASE domain"/>
    <property type="match status" value="1"/>
</dbReference>
<dbReference type="Pfam" id="PF13188">
    <property type="entry name" value="PAS_8"/>
    <property type="match status" value="1"/>
</dbReference>
<evidence type="ECO:0000256" key="9">
    <source>
        <dbReference type="ARBA" id="ARBA00023136"/>
    </source>
</evidence>
<reference evidence="16" key="1">
    <citation type="submission" date="2018-12" db="EMBL/GenBank/DDBJ databases">
        <title>Maribacter lutimaris sp. nov., isolated from marine sediment.</title>
        <authorList>
            <person name="Kim K.K."/>
        </authorList>
    </citation>
    <scope>NUCLEOTIDE SEQUENCE [LARGE SCALE GENOMIC DNA]</scope>
    <source>
        <strain evidence="16">PoM-212</strain>
    </source>
</reference>
<evidence type="ECO:0000256" key="6">
    <source>
        <dbReference type="ARBA" id="ARBA00022692"/>
    </source>
</evidence>
<evidence type="ECO:0000313" key="16">
    <source>
        <dbReference type="Proteomes" id="UP000286990"/>
    </source>
</evidence>
<dbReference type="InterPro" id="IPR035965">
    <property type="entry name" value="PAS-like_dom_sf"/>
</dbReference>
<comment type="subcellular location">
    <subcellularLocation>
        <location evidence="2">Membrane</location>
    </subcellularLocation>
</comment>
<dbReference type="CDD" id="cd00075">
    <property type="entry name" value="HATPase"/>
    <property type="match status" value="1"/>
</dbReference>
<evidence type="ECO:0000259" key="12">
    <source>
        <dbReference type="PROSITE" id="PS50112"/>
    </source>
</evidence>
<dbReference type="SMART" id="SM00086">
    <property type="entry name" value="PAC"/>
    <property type="match status" value="4"/>
</dbReference>
<dbReference type="InterPro" id="IPR000014">
    <property type="entry name" value="PAS"/>
</dbReference>
<dbReference type="PROSITE" id="PS50109">
    <property type="entry name" value="HIS_KIN"/>
    <property type="match status" value="1"/>
</dbReference>
<dbReference type="InterPro" id="IPR003594">
    <property type="entry name" value="HATPase_dom"/>
</dbReference>
<dbReference type="GO" id="GO:0016020">
    <property type="term" value="C:membrane"/>
    <property type="evidence" value="ECO:0007669"/>
    <property type="project" value="UniProtKB-SubCell"/>
</dbReference>
<accession>A0A3R8R1U2</accession>
<dbReference type="Pfam" id="PF02518">
    <property type="entry name" value="HATPase_c"/>
    <property type="match status" value="1"/>
</dbReference>
<gene>
    <name evidence="15" type="ORF">DZC72_05755</name>
</gene>
<dbReference type="InterPro" id="IPR005467">
    <property type="entry name" value="His_kinase_dom"/>
</dbReference>
<dbReference type="PROSITE" id="PS50839">
    <property type="entry name" value="CHASE"/>
    <property type="match status" value="1"/>
</dbReference>
<dbReference type="InterPro" id="IPR013656">
    <property type="entry name" value="PAS_4"/>
</dbReference>
<dbReference type="SMART" id="SM00388">
    <property type="entry name" value="HisKA"/>
    <property type="match status" value="1"/>
</dbReference>
<dbReference type="Pfam" id="PF08447">
    <property type="entry name" value="PAS_3"/>
    <property type="match status" value="1"/>
</dbReference>
<dbReference type="PROSITE" id="PS50113">
    <property type="entry name" value="PAC"/>
    <property type="match status" value="1"/>
</dbReference>
<evidence type="ECO:0000256" key="7">
    <source>
        <dbReference type="ARBA" id="ARBA00022777"/>
    </source>
</evidence>
<evidence type="ECO:0000259" key="11">
    <source>
        <dbReference type="PROSITE" id="PS50109"/>
    </source>
</evidence>
<keyword evidence="4" id="KW-0597">Phosphoprotein</keyword>
<dbReference type="Gene3D" id="1.10.287.130">
    <property type="match status" value="1"/>
</dbReference>
<dbReference type="InterPro" id="IPR052162">
    <property type="entry name" value="Sensor_kinase/Photoreceptor"/>
</dbReference>
<evidence type="ECO:0000313" key="15">
    <source>
        <dbReference type="EMBL" id="RRQ50079.1"/>
    </source>
</evidence>
<feature type="domain" description="PAS" evidence="12">
    <location>
        <begin position="301"/>
        <end position="348"/>
    </location>
</feature>
<dbReference type="SUPFAM" id="SSF55874">
    <property type="entry name" value="ATPase domain of HSP90 chaperone/DNA topoisomerase II/histidine kinase"/>
    <property type="match status" value="1"/>
</dbReference>
<dbReference type="Gene3D" id="3.30.450.20">
    <property type="entry name" value="PAS domain"/>
    <property type="match status" value="5"/>
</dbReference>
<feature type="domain" description="Histidine kinase" evidence="11">
    <location>
        <begin position="932"/>
        <end position="1144"/>
    </location>
</feature>
<dbReference type="Gene3D" id="2.10.70.100">
    <property type="match status" value="1"/>
</dbReference>
<dbReference type="SUPFAM" id="SSF55785">
    <property type="entry name" value="PYP-like sensor domain (PAS domain)"/>
    <property type="match status" value="5"/>
</dbReference>
<comment type="caution">
    <text evidence="15">The sequence shown here is derived from an EMBL/GenBank/DDBJ whole genome shotgun (WGS) entry which is preliminary data.</text>
</comment>
<keyword evidence="6 10" id="KW-0812">Transmembrane</keyword>
<dbReference type="NCBIfam" id="TIGR00229">
    <property type="entry name" value="sensory_box"/>
    <property type="match status" value="5"/>
</dbReference>
<dbReference type="EMBL" id="QUSX01000001">
    <property type="protein sequence ID" value="RRQ50079.1"/>
    <property type="molecule type" value="Genomic_DNA"/>
</dbReference>
<dbReference type="GO" id="GO:0006355">
    <property type="term" value="P:regulation of DNA-templated transcription"/>
    <property type="evidence" value="ECO:0007669"/>
    <property type="project" value="InterPro"/>
</dbReference>
<feature type="domain" description="PAS" evidence="12">
    <location>
        <begin position="659"/>
        <end position="731"/>
    </location>
</feature>
<dbReference type="GO" id="GO:0000155">
    <property type="term" value="F:phosphorelay sensor kinase activity"/>
    <property type="evidence" value="ECO:0007669"/>
    <property type="project" value="InterPro"/>
</dbReference>
<dbReference type="Gene3D" id="3.30.565.10">
    <property type="entry name" value="Histidine kinase-like ATPase, C-terminal domain"/>
    <property type="match status" value="1"/>
</dbReference>
<keyword evidence="8 10" id="KW-1133">Transmembrane helix</keyword>
<dbReference type="InterPro" id="IPR036097">
    <property type="entry name" value="HisK_dim/P_sf"/>
</dbReference>
<evidence type="ECO:0000256" key="1">
    <source>
        <dbReference type="ARBA" id="ARBA00000085"/>
    </source>
</evidence>
<dbReference type="InterPro" id="IPR003661">
    <property type="entry name" value="HisK_dim/P_dom"/>
</dbReference>
<dbReference type="InterPro" id="IPR013767">
    <property type="entry name" value="PAS_fold"/>
</dbReference>
<comment type="catalytic activity">
    <reaction evidence="1">
        <text>ATP + protein L-histidine = ADP + protein N-phospho-L-histidine.</text>
        <dbReference type="EC" id="2.7.13.3"/>
    </reaction>
</comment>
<dbReference type="InterPro" id="IPR013655">
    <property type="entry name" value="PAS_fold_3"/>
</dbReference>
<evidence type="ECO:0000259" key="14">
    <source>
        <dbReference type="PROSITE" id="PS50839"/>
    </source>
</evidence>
<dbReference type="Proteomes" id="UP000286990">
    <property type="component" value="Unassembled WGS sequence"/>
</dbReference>
<dbReference type="OrthoDB" id="9811889at2"/>
<dbReference type="SMART" id="SM01079">
    <property type="entry name" value="CHASE"/>
    <property type="match status" value="1"/>
</dbReference>
<evidence type="ECO:0000259" key="13">
    <source>
        <dbReference type="PROSITE" id="PS50113"/>
    </source>
</evidence>
<sequence length="1147" mass="131107">MYTMLMRRTFYNLKSRTPQFVGVLVFLLVFGLVVFITYQRYLILKSSEENELRRQAARVESQMKKVLEQGFSSTKNLGFLVENYGVPEDFSKISRLILSTHNNVDALELVDSTGVITHVFPKDGNEVLGFNILKDSIGRDGALITKNKGEYYVTGPIKLKQGGSGFVCRTPIYYKNQFAGFAAAVIKLESLLSEISLDSKENNPFSYQLYKTNTDGSEKLFFSTEKAFPKNVLKHSISDYNGEWKLYVISDKNLALYGFYVLGGIGLILAIVASSFTVFLLKRPNILRERVNEKTYLLKENEQKLRAYIEEASDGIFLADFQGNLLEANIKGVELFGYPKNELLQKNLKDLATKGDLKKVPLRFAEINTGQSVLTERKLRKKDGSCFYGEVSAKKLNDGTILGIVRDVTVRKKLEHDASENLRKFQKAFNSQTIGMAIFDENLRFFDANQYFLDLLGFDFNNVKGKTFEELDVIIDVESKREEALESLNASGKILSMEVIAQPNGKGEIYFTASAETYEIENKKYILATYLDRTEEKKAQKKIFDSEKKYRELTERISDAFISMDNHWNLTYINAKAQQLIQRNKDELIGKNFWKTFSNLIGSNIQSKLEGALKKQEYVYLEQFHSRNNIWTESHVYPSPEGLTVYFRDITERKISEEENQKLLAVIENSPGFIGLTGLDGQCIYLNESGRELVGLSLEDRIGDYNILDFFPENSRQIIKEEYLPMIFKNGAWSGEGYLRSFKENRNIPAALSAFLINDKTNNKPIGIGSVAFDLTEQKKTQKEVLDLQYKMDAAIRIGKIGYWNWNLETGIIDWSDRMYEIYDVTPGRKIDVAFTKTLVHPDDLEMHDAIIEKKVSERDNSSFSYRILHRDKSIKHVKVQMEVTTDDSGNVIASQGTAVDITEAKEFEKKLEKQNAELIKTNSVLDSFVYSASHELRSPLASLLGLVDIMKREERHDVDLLNLKMMENSITRLDEFIADIIEYSRNNHVAVVPEEINFSTLIEKSFADLWYLKSAQDIKVHKKIEEKTVFYSDKRRVVVLLNNFISNAIKYQDKEKTSPSIWIDIKTDRKEAVIKIEDNGMGIAMESQEKIYNMFYRASSNVTGSGIGLFIVKEILEKLNGTVTLDSTLKKGSVFTLRLPNLYSGD</sequence>
<dbReference type="InterPro" id="IPR036890">
    <property type="entry name" value="HATPase_C_sf"/>
</dbReference>
<dbReference type="EC" id="2.7.13.3" evidence="3"/>
<dbReference type="Pfam" id="PF03924">
    <property type="entry name" value="CHASE"/>
    <property type="match status" value="1"/>
</dbReference>
<dbReference type="InterPro" id="IPR006189">
    <property type="entry name" value="CHASE_dom"/>
</dbReference>
<keyword evidence="16" id="KW-1185">Reference proteome</keyword>
<feature type="domain" description="CHASE" evidence="14">
    <location>
        <begin position="115"/>
        <end position="247"/>
    </location>
</feature>
<dbReference type="Pfam" id="PF00989">
    <property type="entry name" value="PAS"/>
    <property type="match status" value="1"/>
</dbReference>
<dbReference type="CDD" id="cd00082">
    <property type="entry name" value="HisKA"/>
    <property type="match status" value="1"/>
</dbReference>
<evidence type="ECO:0000256" key="2">
    <source>
        <dbReference type="ARBA" id="ARBA00004370"/>
    </source>
</evidence>
<keyword evidence="5" id="KW-0808">Transferase</keyword>
<dbReference type="InterPro" id="IPR001610">
    <property type="entry name" value="PAC"/>
</dbReference>
<dbReference type="SUPFAM" id="SSF47384">
    <property type="entry name" value="Homodimeric domain of signal transducing histidine kinase"/>
    <property type="match status" value="1"/>
</dbReference>
<dbReference type="AlphaFoldDB" id="A0A3R8R1U2"/>
<evidence type="ECO:0000256" key="8">
    <source>
        <dbReference type="ARBA" id="ARBA00022989"/>
    </source>
</evidence>
<evidence type="ECO:0000256" key="3">
    <source>
        <dbReference type="ARBA" id="ARBA00012438"/>
    </source>
</evidence>
<evidence type="ECO:0000256" key="10">
    <source>
        <dbReference type="SAM" id="Phobius"/>
    </source>
</evidence>
<evidence type="ECO:0000256" key="5">
    <source>
        <dbReference type="ARBA" id="ARBA00022679"/>
    </source>
</evidence>
<dbReference type="InterPro" id="IPR000700">
    <property type="entry name" value="PAS-assoc_C"/>
</dbReference>
<dbReference type="Pfam" id="PF00512">
    <property type="entry name" value="HisKA"/>
    <property type="match status" value="1"/>
</dbReference>
<dbReference type="InterPro" id="IPR004358">
    <property type="entry name" value="Sig_transdc_His_kin-like_C"/>
</dbReference>
<organism evidence="15 16">
    <name type="scientific">Maribacter algicola</name>
    <dbReference type="NCBI Taxonomy" id="2498892"/>
    <lineage>
        <taxon>Bacteria</taxon>
        <taxon>Pseudomonadati</taxon>
        <taxon>Bacteroidota</taxon>
        <taxon>Flavobacteriia</taxon>
        <taxon>Flavobacteriales</taxon>
        <taxon>Flavobacteriaceae</taxon>
        <taxon>Maribacter</taxon>
    </lineage>
</organism>
<keyword evidence="7" id="KW-0418">Kinase</keyword>
<dbReference type="PANTHER" id="PTHR43304">
    <property type="entry name" value="PHYTOCHROME-LIKE PROTEIN CPH1"/>
    <property type="match status" value="1"/>
</dbReference>
<keyword evidence="9 10" id="KW-0472">Membrane</keyword>
<proteinExistence type="predicted"/>
<feature type="domain" description="PAS" evidence="12">
    <location>
        <begin position="546"/>
        <end position="616"/>
    </location>
</feature>
<dbReference type="SMART" id="SM00387">
    <property type="entry name" value="HATPase_c"/>
    <property type="match status" value="1"/>
</dbReference>
<feature type="transmembrane region" description="Helical" evidence="10">
    <location>
        <begin position="20"/>
        <end position="38"/>
    </location>
</feature>
<dbReference type="SMART" id="SM00091">
    <property type="entry name" value="PAS"/>
    <property type="match status" value="5"/>
</dbReference>
<dbReference type="Pfam" id="PF08448">
    <property type="entry name" value="PAS_4"/>
    <property type="match status" value="1"/>
</dbReference>
<dbReference type="CDD" id="cd00130">
    <property type="entry name" value="PAS"/>
    <property type="match status" value="5"/>
</dbReference>
<feature type="domain" description="PAC" evidence="13">
    <location>
        <begin position="862"/>
        <end position="914"/>
    </location>
</feature>
<name>A0A3R8R1U2_9FLAO</name>
<dbReference type="InterPro" id="IPR042240">
    <property type="entry name" value="CHASE_sf"/>
</dbReference>
<dbReference type="Pfam" id="PF13426">
    <property type="entry name" value="PAS_9"/>
    <property type="match status" value="1"/>
</dbReference>
<evidence type="ECO:0000256" key="4">
    <source>
        <dbReference type="ARBA" id="ARBA00022553"/>
    </source>
</evidence>
<feature type="transmembrane region" description="Helical" evidence="10">
    <location>
        <begin position="254"/>
        <end position="281"/>
    </location>
</feature>
<dbReference type="PRINTS" id="PR00344">
    <property type="entry name" value="BCTRLSENSOR"/>
</dbReference>
<dbReference type="PROSITE" id="PS50112">
    <property type="entry name" value="PAS"/>
    <property type="match status" value="3"/>
</dbReference>
<protein>
    <recommendedName>
        <fullName evidence="3">histidine kinase</fullName>
        <ecNumber evidence="3">2.7.13.3</ecNumber>
    </recommendedName>
</protein>